<dbReference type="EMBL" id="CP035952">
    <property type="protein sequence ID" value="QBF28489.1"/>
    <property type="molecule type" value="Genomic_DNA"/>
</dbReference>
<dbReference type="PROSITE" id="PS00893">
    <property type="entry name" value="NUDIX_BOX"/>
    <property type="match status" value="1"/>
</dbReference>
<dbReference type="InterPro" id="IPR000086">
    <property type="entry name" value="NUDIX_hydrolase_dom"/>
</dbReference>
<dbReference type="PANTHER" id="PTHR43046:SF12">
    <property type="entry name" value="GDP-MANNOSE MANNOSYL HYDROLASE"/>
    <property type="match status" value="1"/>
</dbReference>
<dbReference type="PRINTS" id="PR00502">
    <property type="entry name" value="NUDIXFAMILY"/>
</dbReference>
<dbReference type="KEGG" id="ptk:EXN22_23375"/>
<reference evidence="6 7" key="1">
    <citation type="submission" date="2019-02" db="EMBL/GenBank/DDBJ databases">
        <title>Complete genome sequence of Pseudomonas sp. SNU WT1 isolated from rainbow trout.</title>
        <authorList>
            <person name="Oh W.T."/>
            <person name="Park S.C."/>
        </authorList>
    </citation>
    <scope>NUCLEOTIDE SEQUENCE [LARGE SCALE GENOMIC DNA]</scope>
    <source>
        <strain evidence="6 7">SNU WT1</strain>
    </source>
</reference>
<feature type="domain" description="Nudix hydrolase" evidence="5">
    <location>
        <begin position="1"/>
        <end position="143"/>
    </location>
</feature>
<dbReference type="GO" id="GO:0016787">
    <property type="term" value="F:hydrolase activity"/>
    <property type="evidence" value="ECO:0007669"/>
    <property type="project" value="UniProtKB-KW"/>
</dbReference>
<dbReference type="InterPro" id="IPR020476">
    <property type="entry name" value="Nudix_hydrolase"/>
</dbReference>
<sequence length="153" mass="17230">MRERKSARLLVISPSNQVLLFRFEHADGALAGESCWATPGGALESDETFEAAAIRELREETGIVVSTVAAPVDCREFPMLLPSGEEVFAVEQYFVVQVEQRELSRAEWTAHELQVMTDHHWWSEQELRSTQETVWPEGLIAMLADAGVFQRAI</sequence>
<dbReference type="InterPro" id="IPR015797">
    <property type="entry name" value="NUDIX_hydrolase-like_dom_sf"/>
</dbReference>
<evidence type="ECO:0000313" key="6">
    <source>
        <dbReference type="EMBL" id="QBF28489.1"/>
    </source>
</evidence>
<dbReference type="Proteomes" id="UP000291130">
    <property type="component" value="Chromosome"/>
</dbReference>
<protein>
    <submittedName>
        <fullName evidence="6">NUDIX domain-containing protein</fullName>
    </submittedName>
</protein>
<dbReference type="PANTHER" id="PTHR43046">
    <property type="entry name" value="GDP-MANNOSE MANNOSYL HYDROLASE"/>
    <property type="match status" value="1"/>
</dbReference>
<dbReference type="InterPro" id="IPR020084">
    <property type="entry name" value="NUDIX_hydrolase_CS"/>
</dbReference>
<comment type="similarity">
    <text evidence="4">Belongs to the Nudix hydrolase family.</text>
</comment>
<dbReference type="CDD" id="cd04685">
    <property type="entry name" value="NUDIX_Hydrolase"/>
    <property type="match status" value="1"/>
</dbReference>
<comment type="cofactor">
    <cofactor evidence="1">
        <name>Mg(2+)</name>
        <dbReference type="ChEBI" id="CHEBI:18420"/>
    </cofactor>
</comment>
<evidence type="ECO:0000256" key="4">
    <source>
        <dbReference type="RuleBase" id="RU003476"/>
    </source>
</evidence>
<name>A0A411MNT8_9PSED</name>
<dbReference type="PROSITE" id="PS51462">
    <property type="entry name" value="NUDIX"/>
    <property type="match status" value="1"/>
</dbReference>
<keyword evidence="2 4" id="KW-0378">Hydrolase</keyword>
<gene>
    <name evidence="6" type="ORF">EXN22_23375</name>
</gene>
<keyword evidence="7" id="KW-1185">Reference proteome</keyword>
<dbReference type="OrthoDB" id="9761969at2"/>
<evidence type="ECO:0000259" key="5">
    <source>
        <dbReference type="PROSITE" id="PS51462"/>
    </source>
</evidence>
<dbReference type="RefSeq" id="WP_130266287.1">
    <property type="nucleotide sequence ID" value="NZ_CP035952.1"/>
</dbReference>
<evidence type="ECO:0000256" key="2">
    <source>
        <dbReference type="ARBA" id="ARBA00022801"/>
    </source>
</evidence>
<accession>A0A411MNT8</accession>
<dbReference type="AlphaFoldDB" id="A0A411MNT8"/>
<keyword evidence="3" id="KW-0460">Magnesium</keyword>
<evidence type="ECO:0000256" key="1">
    <source>
        <dbReference type="ARBA" id="ARBA00001946"/>
    </source>
</evidence>
<dbReference type="Pfam" id="PF00293">
    <property type="entry name" value="NUDIX"/>
    <property type="match status" value="1"/>
</dbReference>
<proteinExistence type="inferred from homology"/>
<evidence type="ECO:0000313" key="7">
    <source>
        <dbReference type="Proteomes" id="UP000291130"/>
    </source>
</evidence>
<evidence type="ECO:0000256" key="3">
    <source>
        <dbReference type="ARBA" id="ARBA00022842"/>
    </source>
</evidence>
<organism evidence="6 7">
    <name type="scientific">Pseudomonas tructae</name>
    <dbReference type="NCBI Taxonomy" id="2518644"/>
    <lineage>
        <taxon>Bacteria</taxon>
        <taxon>Pseudomonadati</taxon>
        <taxon>Pseudomonadota</taxon>
        <taxon>Gammaproteobacteria</taxon>
        <taxon>Pseudomonadales</taxon>
        <taxon>Pseudomonadaceae</taxon>
        <taxon>Pseudomonas</taxon>
    </lineage>
</organism>
<dbReference type="Gene3D" id="3.90.79.10">
    <property type="entry name" value="Nucleoside Triphosphate Pyrophosphohydrolase"/>
    <property type="match status" value="1"/>
</dbReference>
<dbReference type="SUPFAM" id="SSF55811">
    <property type="entry name" value="Nudix"/>
    <property type="match status" value="1"/>
</dbReference>